<dbReference type="PANTHER" id="PTHR35088">
    <property type="entry name" value="COILED-COIL DOMAIN-CONTAINING PROTEIN 178"/>
    <property type="match status" value="1"/>
</dbReference>
<accession>A0A7K9TVJ6</accession>
<reference evidence="2 3" key="1">
    <citation type="submission" date="2019-09" db="EMBL/GenBank/DDBJ databases">
        <title>Bird 10,000 Genomes (B10K) Project - Family phase.</title>
        <authorList>
            <person name="Zhang G."/>
        </authorList>
    </citation>
    <scope>NUCLEOTIDE SEQUENCE [LARGE SCALE GENOMIC DNA]</scope>
    <source>
        <strain evidence="2">B10K-DU-001-61</strain>
        <tissue evidence="2">Muscle</tissue>
    </source>
</reference>
<feature type="non-terminal residue" evidence="2">
    <location>
        <position position="1"/>
    </location>
</feature>
<evidence type="ECO:0000313" key="3">
    <source>
        <dbReference type="Proteomes" id="UP000579406"/>
    </source>
</evidence>
<dbReference type="Proteomes" id="UP000579406">
    <property type="component" value="Unassembled WGS sequence"/>
</dbReference>
<gene>
    <name evidence="2" type="primary">Ccdc178</name>
    <name evidence="2" type="ORF">CHLAEN_R04810</name>
</gene>
<protein>
    <submittedName>
        <fullName evidence="2">CC178 protein</fullName>
    </submittedName>
</protein>
<keyword evidence="3" id="KW-1185">Reference proteome</keyword>
<dbReference type="PANTHER" id="PTHR35088:SF1">
    <property type="entry name" value="COILED-COIL DOMAIN-CONTAINING PROTEIN 178"/>
    <property type="match status" value="1"/>
</dbReference>
<organism evidence="2 3">
    <name type="scientific">Chloroceryle aenea</name>
    <name type="common">American pygmy kingfisher</name>
    <dbReference type="NCBI Taxonomy" id="176938"/>
    <lineage>
        <taxon>Eukaryota</taxon>
        <taxon>Metazoa</taxon>
        <taxon>Chordata</taxon>
        <taxon>Craniata</taxon>
        <taxon>Vertebrata</taxon>
        <taxon>Euteleostomi</taxon>
        <taxon>Archelosauria</taxon>
        <taxon>Archosauria</taxon>
        <taxon>Dinosauria</taxon>
        <taxon>Saurischia</taxon>
        <taxon>Theropoda</taxon>
        <taxon>Coelurosauria</taxon>
        <taxon>Aves</taxon>
        <taxon>Neognathae</taxon>
        <taxon>Neoaves</taxon>
        <taxon>Telluraves</taxon>
        <taxon>Coraciimorphae</taxon>
        <taxon>Coraciiformes</taxon>
        <taxon>Cerylidae</taxon>
        <taxon>Chloroceryle</taxon>
    </lineage>
</organism>
<name>A0A7K9TVJ6_9AVES</name>
<dbReference type="OrthoDB" id="10010556at2759"/>
<evidence type="ECO:0000313" key="2">
    <source>
        <dbReference type="EMBL" id="NXI52559.1"/>
    </source>
</evidence>
<comment type="caution">
    <text evidence="2">The sequence shown here is derived from an EMBL/GenBank/DDBJ whole genome shotgun (WGS) entry which is preliminary data.</text>
</comment>
<keyword evidence="1" id="KW-0175">Coiled coil</keyword>
<dbReference type="AlphaFoldDB" id="A0A7K9TVJ6"/>
<feature type="non-terminal residue" evidence="2">
    <location>
        <position position="249"/>
    </location>
</feature>
<proteinExistence type="predicted"/>
<sequence length="249" mass="29415">MSETQLLSCSSKDSNEASQDKNKCIITKQRSCTFVNTPLPCINKAIHHIQELEFKMKKCFQQYDYVFKEEKMPWITEQVSAECIKDIWSSLSTKLDFKEADASCEDGKTLTLKQETEALLLEVTELIKRLEADREEAEKALELEKQRRKKLSMKIDHMSLWRLQQLPAAVQKEYEMCVQDTLELQWHFDCKRRHLRQVQNQTLKLETVNRQIQEDIDFMKKHSPLLEEKLNLEEEALKDVLLAYEKVKT</sequence>
<feature type="coiled-coil region" evidence="1">
    <location>
        <begin position="113"/>
        <end position="154"/>
    </location>
</feature>
<dbReference type="EMBL" id="VWZY01004297">
    <property type="protein sequence ID" value="NXI52559.1"/>
    <property type="molecule type" value="Genomic_DNA"/>
</dbReference>
<dbReference type="InterPro" id="IPR038826">
    <property type="entry name" value="CCDC178"/>
</dbReference>
<evidence type="ECO:0000256" key="1">
    <source>
        <dbReference type="SAM" id="Coils"/>
    </source>
</evidence>